<evidence type="ECO:0000256" key="2">
    <source>
        <dbReference type="ARBA" id="ARBA00022475"/>
    </source>
</evidence>
<dbReference type="EMBL" id="CAEZUG010000071">
    <property type="protein sequence ID" value="CAB4598939.1"/>
    <property type="molecule type" value="Genomic_DNA"/>
</dbReference>
<evidence type="ECO:0000256" key="5">
    <source>
        <dbReference type="ARBA" id="ARBA00023136"/>
    </source>
</evidence>
<sequence length="713" mass="76115">MLLFSIVSRKFRFTVIITALLLGSTVMSLREASLQQSEITQLYGQSVELIAQVVTDPSQSLSGNYSFIARAIYVHTEQNSYGMRIPIRVITPQSKVLALLPGQSFSATASIVDSNEGRVGALVIIDGGFKTLTQASRWAKSLASIRYGLRNLSGDGDAGALIPGMVLGDTSKQSIEFKTAMKRSGLTHLVAVSGANFAIVSSFVLWCMQFLFTRMKLRLGATAIALICFIALVRPSPSVLRAAAMAAVLLIAQGTHRGRDSLPALGFAMGAVVIGDPWQARDAGFALSVLATGGLLVFAPRVVEKFTPFMPLKLAQALAPPIAAIVFCSPILVALSGYLSPISIIANLLAAPAVGPITILGFIAALISPFAPFISSILIWLIRLPAGFIAGVAKWAANFPVLTLRTGSIGFLIVAVFTLTLWLFKRYIKKISILALVLIMALTWLQRWPAGEWQIANCDVGQGDSMVLNLGDHRGIVLDVGPDPVLEDRCLKALGINEIPLMILSHFHADHAGGISGAIKNRKVGQLWVSTNAEPLLVSAHIESLMTATEIVKPQRGFTAQIAGFTIKALWPASGTHVFASMPGDGSAVNNSSIAVLIASSDFTLFAAGDLEPPAQHELIGDVAGVDIYKVCHHGSRYQDEDLMKALMPKIAVISVGAKNVYGHPAPQTVEALTRLGAEVLRTDISGAISIDAKAHQFRIRTSKGRFNLFRLG</sequence>
<keyword evidence="4 6" id="KW-1133">Transmembrane helix</keyword>
<keyword evidence="5 6" id="KW-0472">Membrane</keyword>
<feature type="transmembrane region" description="Helical" evidence="6">
    <location>
        <begin position="285"/>
        <end position="303"/>
    </location>
</feature>
<evidence type="ECO:0000256" key="3">
    <source>
        <dbReference type="ARBA" id="ARBA00022692"/>
    </source>
</evidence>
<evidence type="ECO:0000256" key="4">
    <source>
        <dbReference type="ARBA" id="ARBA00022989"/>
    </source>
</evidence>
<feature type="transmembrane region" description="Helical" evidence="6">
    <location>
        <begin position="402"/>
        <end position="424"/>
    </location>
</feature>
<evidence type="ECO:0000313" key="9">
    <source>
        <dbReference type="EMBL" id="CAB4598939.1"/>
    </source>
</evidence>
<reference evidence="9" key="1">
    <citation type="submission" date="2020-05" db="EMBL/GenBank/DDBJ databases">
        <authorList>
            <person name="Chiriac C."/>
            <person name="Salcher M."/>
            <person name="Ghai R."/>
            <person name="Kavagutti S V."/>
        </authorList>
    </citation>
    <scope>NUCLEOTIDE SEQUENCE</scope>
</reference>
<evidence type="ECO:0000259" key="7">
    <source>
        <dbReference type="Pfam" id="PF00753"/>
    </source>
</evidence>
<dbReference type="Pfam" id="PF03772">
    <property type="entry name" value="Competence"/>
    <property type="match status" value="1"/>
</dbReference>
<feature type="transmembrane region" description="Helical" evidence="6">
    <location>
        <begin position="431"/>
        <end position="448"/>
    </location>
</feature>
<organism evidence="9">
    <name type="scientific">freshwater metagenome</name>
    <dbReference type="NCBI Taxonomy" id="449393"/>
    <lineage>
        <taxon>unclassified sequences</taxon>
        <taxon>metagenomes</taxon>
        <taxon>ecological metagenomes</taxon>
    </lineage>
</organism>
<feature type="transmembrane region" description="Helical" evidence="6">
    <location>
        <begin position="186"/>
        <end position="208"/>
    </location>
</feature>
<evidence type="ECO:0000259" key="8">
    <source>
        <dbReference type="Pfam" id="PF03772"/>
    </source>
</evidence>
<dbReference type="InterPro" id="IPR004477">
    <property type="entry name" value="ComEC_N"/>
</dbReference>
<dbReference type="Pfam" id="PF00753">
    <property type="entry name" value="Lactamase_B"/>
    <property type="match status" value="1"/>
</dbReference>
<gene>
    <name evidence="9" type="ORF">UFOPK1795_01056</name>
</gene>
<keyword evidence="2" id="KW-1003">Cell membrane</keyword>
<proteinExistence type="predicted"/>
<accession>A0A6J6GGF9</accession>
<protein>
    <submittedName>
        <fullName evidence="9">Unannotated protein</fullName>
    </submittedName>
</protein>
<name>A0A6J6GGF9_9ZZZZ</name>
<evidence type="ECO:0000256" key="6">
    <source>
        <dbReference type="SAM" id="Phobius"/>
    </source>
</evidence>
<dbReference type="InterPro" id="IPR052159">
    <property type="entry name" value="Competence_DNA_uptake"/>
</dbReference>
<dbReference type="GO" id="GO:0005886">
    <property type="term" value="C:plasma membrane"/>
    <property type="evidence" value="ECO:0007669"/>
    <property type="project" value="UniProtKB-SubCell"/>
</dbReference>
<dbReference type="PANTHER" id="PTHR30619">
    <property type="entry name" value="DNA INTERNALIZATION/COMPETENCE PROTEIN COMEC/REC2"/>
    <property type="match status" value="1"/>
</dbReference>
<dbReference type="NCBIfam" id="TIGR00360">
    <property type="entry name" value="ComEC_N-term"/>
    <property type="match status" value="1"/>
</dbReference>
<dbReference type="Gene3D" id="3.60.15.10">
    <property type="entry name" value="Ribonuclease Z/Hydroxyacylglutathione hydrolase-like"/>
    <property type="match status" value="1"/>
</dbReference>
<dbReference type="SUPFAM" id="SSF56281">
    <property type="entry name" value="Metallo-hydrolase/oxidoreductase"/>
    <property type="match status" value="1"/>
</dbReference>
<feature type="domain" description="Metallo-beta-lactamase" evidence="7">
    <location>
        <begin position="459"/>
        <end position="548"/>
    </location>
</feature>
<evidence type="ECO:0000256" key="1">
    <source>
        <dbReference type="ARBA" id="ARBA00004651"/>
    </source>
</evidence>
<feature type="domain" description="ComEC/Rec2-related protein" evidence="8">
    <location>
        <begin position="165"/>
        <end position="424"/>
    </location>
</feature>
<comment type="subcellular location">
    <subcellularLocation>
        <location evidence="1">Cell membrane</location>
        <topology evidence="1">Multi-pass membrane protein</topology>
    </subcellularLocation>
</comment>
<dbReference type="InterPro" id="IPR001279">
    <property type="entry name" value="Metallo-B-lactamas"/>
</dbReference>
<dbReference type="InterPro" id="IPR036866">
    <property type="entry name" value="RibonucZ/Hydroxyglut_hydro"/>
</dbReference>
<keyword evidence="3 6" id="KW-0812">Transmembrane</keyword>
<feature type="transmembrane region" description="Helical" evidence="6">
    <location>
        <begin position="315"/>
        <end position="338"/>
    </location>
</feature>
<dbReference type="AlphaFoldDB" id="A0A6J6GGF9"/>
<dbReference type="PANTHER" id="PTHR30619:SF1">
    <property type="entry name" value="RECOMBINATION PROTEIN 2"/>
    <property type="match status" value="1"/>
</dbReference>